<keyword evidence="7 10" id="KW-0443">Lipid metabolism</keyword>
<comment type="similarity">
    <text evidence="2 10">Belongs to the fatty acyl-CoA reductase family.</text>
</comment>
<evidence type="ECO:0000256" key="8">
    <source>
        <dbReference type="ARBA" id="ARBA00023136"/>
    </source>
</evidence>
<feature type="transmembrane region" description="Helical" evidence="10">
    <location>
        <begin position="379"/>
        <end position="402"/>
    </location>
</feature>
<organism evidence="13 14">
    <name type="scientific">Spodoptera frugiperda</name>
    <name type="common">Fall armyworm</name>
    <dbReference type="NCBI Taxonomy" id="7108"/>
    <lineage>
        <taxon>Eukaryota</taxon>
        <taxon>Metazoa</taxon>
        <taxon>Ecdysozoa</taxon>
        <taxon>Arthropoda</taxon>
        <taxon>Hexapoda</taxon>
        <taxon>Insecta</taxon>
        <taxon>Pterygota</taxon>
        <taxon>Neoptera</taxon>
        <taxon>Endopterygota</taxon>
        <taxon>Lepidoptera</taxon>
        <taxon>Glossata</taxon>
        <taxon>Ditrysia</taxon>
        <taxon>Noctuoidea</taxon>
        <taxon>Noctuidae</taxon>
        <taxon>Amphipyrinae</taxon>
        <taxon>Spodoptera</taxon>
    </lineage>
</organism>
<dbReference type="PANTHER" id="PTHR11011:SF60">
    <property type="entry name" value="FATTY ACYL-COA REDUCTASE-RELATED"/>
    <property type="match status" value="1"/>
</dbReference>
<dbReference type="GO" id="GO:0016020">
    <property type="term" value="C:membrane"/>
    <property type="evidence" value="ECO:0007669"/>
    <property type="project" value="UniProtKB-SubCell"/>
</dbReference>
<dbReference type="Proteomes" id="UP000829999">
    <property type="component" value="Chromosome 21"/>
</dbReference>
<evidence type="ECO:0000256" key="4">
    <source>
        <dbReference type="ARBA" id="ARBA00022692"/>
    </source>
</evidence>
<keyword evidence="3 10" id="KW-0444">Lipid biosynthesis</keyword>
<dbReference type="Pfam" id="PF03015">
    <property type="entry name" value="Sterile"/>
    <property type="match status" value="1"/>
</dbReference>
<dbReference type="GO" id="GO:0035336">
    <property type="term" value="P:long-chain fatty-acyl-CoA metabolic process"/>
    <property type="evidence" value="ECO:0007669"/>
    <property type="project" value="TreeGrafter"/>
</dbReference>
<dbReference type="GO" id="GO:0102965">
    <property type="term" value="F:alcohol-forming long-chain fatty acyl-CoA reductase activity"/>
    <property type="evidence" value="ECO:0007669"/>
    <property type="project" value="UniProtKB-EC"/>
</dbReference>
<name>A0A9R0E2M8_SPOFR</name>
<evidence type="ECO:0000259" key="11">
    <source>
        <dbReference type="Pfam" id="PF03015"/>
    </source>
</evidence>
<comment type="subcellular location">
    <subcellularLocation>
        <location evidence="1">Membrane</location>
        <topology evidence="1">Multi-pass membrane protein</topology>
    </subcellularLocation>
</comment>
<comment type="catalytic activity">
    <reaction evidence="9 10">
        <text>a long-chain fatty acyl-CoA + 2 NADPH + 2 H(+) = a long-chain primary fatty alcohol + 2 NADP(+) + CoA</text>
        <dbReference type="Rhea" id="RHEA:52716"/>
        <dbReference type="ChEBI" id="CHEBI:15378"/>
        <dbReference type="ChEBI" id="CHEBI:57287"/>
        <dbReference type="ChEBI" id="CHEBI:57783"/>
        <dbReference type="ChEBI" id="CHEBI:58349"/>
        <dbReference type="ChEBI" id="CHEBI:77396"/>
        <dbReference type="ChEBI" id="CHEBI:83139"/>
        <dbReference type="EC" id="1.2.1.84"/>
    </reaction>
</comment>
<dbReference type="CDD" id="cd09071">
    <property type="entry name" value="FAR_C"/>
    <property type="match status" value="1"/>
</dbReference>
<dbReference type="GeneID" id="118280298"/>
<dbReference type="OrthoDB" id="429813at2759"/>
<dbReference type="CDD" id="cd05236">
    <property type="entry name" value="FAR-N_SDR_e"/>
    <property type="match status" value="1"/>
</dbReference>
<evidence type="ECO:0000256" key="1">
    <source>
        <dbReference type="ARBA" id="ARBA00004141"/>
    </source>
</evidence>
<dbReference type="PANTHER" id="PTHR11011">
    <property type="entry name" value="MALE STERILITY PROTEIN 2-RELATED"/>
    <property type="match status" value="1"/>
</dbReference>
<evidence type="ECO:0000256" key="6">
    <source>
        <dbReference type="ARBA" id="ARBA00022989"/>
    </source>
</evidence>
<dbReference type="GO" id="GO:0080019">
    <property type="term" value="F:alcohol-forming very long-chain fatty acyl-CoA reductase activity"/>
    <property type="evidence" value="ECO:0007669"/>
    <property type="project" value="InterPro"/>
</dbReference>
<keyword evidence="6 10" id="KW-1133">Transmembrane helix</keyword>
<evidence type="ECO:0000256" key="2">
    <source>
        <dbReference type="ARBA" id="ARBA00005928"/>
    </source>
</evidence>
<dbReference type="InterPro" id="IPR013120">
    <property type="entry name" value="FAR_NAD-bd"/>
</dbReference>
<keyword evidence="4 10" id="KW-0812">Transmembrane</keyword>
<feature type="domain" description="Thioester reductase (TE)" evidence="12">
    <location>
        <begin position="40"/>
        <end position="315"/>
    </location>
</feature>
<dbReference type="SUPFAM" id="SSF51735">
    <property type="entry name" value="NAD(P)-binding Rossmann-fold domains"/>
    <property type="match status" value="1"/>
</dbReference>
<dbReference type="InterPro" id="IPR026055">
    <property type="entry name" value="FAR"/>
</dbReference>
<feature type="transmembrane region" description="Helical" evidence="10">
    <location>
        <begin position="499"/>
        <end position="522"/>
    </location>
</feature>
<evidence type="ECO:0000256" key="10">
    <source>
        <dbReference type="RuleBase" id="RU363097"/>
    </source>
</evidence>
<evidence type="ECO:0000256" key="9">
    <source>
        <dbReference type="ARBA" id="ARBA00052530"/>
    </source>
</evidence>
<keyword evidence="5 10" id="KW-0521">NADP</keyword>
<proteinExistence type="inferred from homology"/>
<evidence type="ECO:0000256" key="5">
    <source>
        <dbReference type="ARBA" id="ARBA00022857"/>
    </source>
</evidence>
<protein>
    <recommendedName>
        <fullName evidence="10">Fatty acyl-CoA reductase</fullName>
        <ecNumber evidence="10">1.2.1.84</ecNumber>
    </recommendedName>
</protein>
<dbReference type="AlphaFoldDB" id="A0A9R0E2M8"/>
<dbReference type="GO" id="GO:0005777">
    <property type="term" value="C:peroxisome"/>
    <property type="evidence" value="ECO:0007669"/>
    <property type="project" value="TreeGrafter"/>
</dbReference>
<dbReference type="InterPro" id="IPR033640">
    <property type="entry name" value="FAR_C"/>
</dbReference>
<keyword evidence="8 10" id="KW-0472">Membrane</keyword>
<dbReference type="FunFam" id="3.40.50.720:FF:000143">
    <property type="entry name" value="Fatty acyl-CoA reductase"/>
    <property type="match status" value="1"/>
</dbReference>
<keyword evidence="10" id="KW-0560">Oxidoreductase</keyword>
<accession>A0A9R0E2M8</accession>
<dbReference type="Gene3D" id="3.40.50.720">
    <property type="entry name" value="NAD(P)-binding Rossmann-like Domain"/>
    <property type="match status" value="1"/>
</dbReference>
<keyword evidence="13" id="KW-1185">Reference proteome</keyword>
<comment type="function">
    <text evidence="10">Catalyzes the reduction of fatty acyl-CoA to fatty alcohols.</text>
</comment>
<evidence type="ECO:0000256" key="3">
    <source>
        <dbReference type="ARBA" id="ARBA00022516"/>
    </source>
</evidence>
<sequence>MDLAQEFENRALASYEPVEKLMQKGTSDVQKFYANETVFLTGGSGFLGKQFIEKIFRSCAIKKMYVLIRPKKGKTIQDRIQFILSDPVFDKLRAVKPNFAEQIVLLEGDVADIRLGISDKEWEMVAKDTSIIVHMAATIRFDSPIRDAVVTNVRGTREVISLAKDCKHIKSFVHVSTGFTHATASRIGKDLREEFHPCPISPSAIIGMVETMEDSRLDNITAELIKDWPNTYTFTKAIAEELVRTTAADLPVAIVKPPLVLTSYIEPSPGWADTSIMTGPCGVLIGVGLGLLRVFYLKSDLNLNIAPVDMVNNAIIAAGWDSVANRPASDGIPIYTVSSTKCGIPWNYFGSLVRSEEFKHLACPKAVWYCYLIETTNNLLYLFLFWFLHYIPAYVIDGICYVMKIKIKGIPSATKVYEKIYKVSKVFGYFMTNEWHFKDDNLVAMINRMSETDKTIYNCDVASINYKEFLIRMIVGLRKFIVKDGLIDSEKAYRKQKRLFYANLVFMTLYIYVWVMIAFYMFKGIKYIVY</sequence>
<dbReference type="EC" id="1.2.1.84" evidence="10"/>
<evidence type="ECO:0000313" key="14">
    <source>
        <dbReference type="RefSeq" id="XP_050558142.1"/>
    </source>
</evidence>
<evidence type="ECO:0000313" key="13">
    <source>
        <dbReference type="Proteomes" id="UP000829999"/>
    </source>
</evidence>
<dbReference type="Pfam" id="PF07993">
    <property type="entry name" value="NAD_binding_4"/>
    <property type="match status" value="1"/>
</dbReference>
<reference evidence="14" key="1">
    <citation type="submission" date="2025-08" db="UniProtKB">
        <authorList>
            <consortium name="RefSeq"/>
        </authorList>
    </citation>
    <scope>IDENTIFICATION</scope>
    <source>
        <tissue evidence="14">Whole larval tissue</tissue>
    </source>
</reference>
<dbReference type="InterPro" id="IPR036291">
    <property type="entry name" value="NAD(P)-bd_dom_sf"/>
</dbReference>
<feature type="domain" description="Fatty acyl-CoA reductase C-terminal" evidence="11">
    <location>
        <begin position="388"/>
        <end position="484"/>
    </location>
</feature>
<evidence type="ECO:0000256" key="7">
    <source>
        <dbReference type="ARBA" id="ARBA00023098"/>
    </source>
</evidence>
<gene>
    <name evidence="14" type="primary">LOC118280298</name>
</gene>
<evidence type="ECO:0000259" key="12">
    <source>
        <dbReference type="Pfam" id="PF07993"/>
    </source>
</evidence>
<dbReference type="RefSeq" id="XP_050558142.1">
    <property type="nucleotide sequence ID" value="XM_050702185.1"/>
</dbReference>